<gene>
    <name evidence="1" type="ORF">METZ01_LOCUS464989</name>
</gene>
<dbReference type="EMBL" id="UINC01195528">
    <property type="protein sequence ID" value="SVE12135.1"/>
    <property type="molecule type" value="Genomic_DNA"/>
</dbReference>
<proteinExistence type="predicted"/>
<dbReference type="AlphaFoldDB" id="A0A383AY33"/>
<protein>
    <submittedName>
        <fullName evidence="1">Uncharacterized protein</fullName>
    </submittedName>
</protein>
<reference evidence="1" key="1">
    <citation type="submission" date="2018-05" db="EMBL/GenBank/DDBJ databases">
        <authorList>
            <person name="Lanie J.A."/>
            <person name="Ng W.-L."/>
            <person name="Kazmierczak K.M."/>
            <person name="Andrzejewski T.M."/>
            <person name="Davidsen T.M."/>
            <person name="Wayne K.J."/>
            <person name="Tettelin H."/>
            <person name="Glass J.I."/>
            <person name="Rusch D."/>
            <person name="Podicherti R."/>
            <person name="Tsui H.-C.T."/>
            <person name="Winkler M.E."/>
        </authorList>
    </citation>
    <scope>NUCLEOTIDE SEQUENCE</scope>
</reference>
<accession>A0A383AY33</accession>
<sequence length="163" mass="17489">WTLVAAAIGGQRPAESWVARGGVHLGQAAEASATFRFSDVTITALAEVSNIMRYTKSHGSPTYAPVPESFDSHATQPGGVHDEMVIGPPIACLNESLTESCQAIYSDENTGPWGIYIVDGWGNPRDAVLIGHGACGDKFGLTGYPCDLDNWSNPEVWLKLWLK</sequence>
<feature type="non-terminal residue" evidence="1">
    <location>
        <position position="1"/>
    </location>
</feature>
<evidence type="ECO:0000313" key="1">
    <source>
        <dbReference type="EMBL" id="SVE12135.1"/>
    </source>
</evidence>
<organism evidence="1">
    <name type="scientific">marine metagenome</name>
    <dbReference type="NCBI Taxonomy" id="408172"/>
    <lineage>
        <taxon>unclassified sequences</taxon>
        <taxon>metagenomes</taxon>
        <taxon>ecological metagenomes</taxon>
    </lineage>
</organism>
<name>A0A383AY33_9ZZZZ</name>